<gene>
    <name evidence="1" type="ORF">SAMN02927937_00512</name>
</gene>
<organism evidence="1 2">
    <name type="scientific">Paenimyroides marinum</name>
    <dbReference type="NCBI Taxonomy" id="1159016"/>
    <lineage>
        <taxon>Bacteria</taxon>
        <taxon>Pseudomonadati</taxon>
        <taxon>Bacteroidota</taxon>
        <taxon>Flavobacteriia</taxon>
        <taxon>Flavobacteriales</taxon>
        <taxon>Flavobacteriaceae</taxon>
        <taxon>Paenimyroides</taxon>
    </lineage>
</organism>
<dbReference type="RefSeq" id="WP_091096000.1">
    <property type="nucleotide sequence ID" value="NZ_FNXE01000004.1"/>
</dbReference>
<name>A0A1H6JIQ2_9FLAO</name>
<keyword evidence="2" id="KW-1185">Reference proteome</keyword>
<dbReference type="EMBL" id="FNXE01000004">
    <property type="protein sequence ID" value="SEH61847.1"/>
    <property type="molecule type" value="Genomic_DNA"/>
</dbReference>
<accession>A0A1H6JIQ2</accession>
<protein>
    <recommendedName>
        <fullName evidence="3">PsbP C-terminal domain-containing protein</fullName>
    </recommendedName>
</protein>
<dbReference type="AlphaFoldDB" id="A0A1H6JIQ2"/>
<dbReference type="Proteomes" id="UP000199634">
    <property type="component" value="Unassembled WGS sequence"/>
</dbReference>
<evidence type="ECO:0000313" key="1">
    <source>
        <dbReference type="EMBL" id="SEH61847.1"/>
    </source>
</evidence>
<proteinExistence type="predicted"/>
<evidence type="ECO:0008006" key="3">
    <source>
        <dbReference type="Google" id="ProtNLM"/>
    </source>
</evidence>
<sequence length="170" mass="20113">MNGQSSLKQYLNNPIKYTKQKITDDKGNYSIYVPNNWNFSDNFSDYSLVFWHSIFREKDNKTIAEMEIVKIKDNKDLKTLFNSYLNPDIPKKILASGESDLLIYPSYFIHSVSYLDKSSNENNNTERIEFFIKSKQKKTFYIIRLSVKGEKQKENMSKMLQCLKTFEILK</sequence>
<evidence type="ECO:0000313" key="2">
    <source>
        <dbReference type="Proteomes" id="UP000199634"/>
    </source>
</evidence>
<reference evidence="1 2" key="1">
    <citation type="submission" date="2016-10" db="EMBL/GenBank/DDBJ databases">
        <authorList>
            <person name="de Groot N.N."/>
        </authorList>
    </citation>
    <scope>NUCLEOTIDE SEQUENCE [LARGE SCALE GENOMIC DNA]</scope>
    <source>
        <strain evidence="1 2">CGMCC 1.10825</strain>
    </source>
</reference>
<dbReference type="STRING" id="1159016.SAMN02927937_00512"/>